<dbReference type="Pfam" id="PF12770">
    <property type="entry name" value="CHAT"/>
    <property type="match status" value="1"/>
</dbReference>
<dbReference type="PANTHER" id="PTHR10098">
    <property type="entry name" value="RAPSYN-RELATED"/>
    <property type="match status" value="1"/>
</dbReference>
<feature type="repeat" description="TPR" evidence="1">
    <location>
        <begin position="394"/>
        <end position="427"/>
    </location>
</feature>
<dbReference type="SUPFAM" id="SSF48452">
    <property type="entry name" value="TPR-like"/>
    <property type="match status" value="2"/>
</dbReference>
<reference evidence="3" key="1">
    <citation type="submission" date="2024-01" db="EMBL/GenBank/DDBJ databases">
        <title>Bank of Algae and Cyanobacteria of the Azores (BACA) strain genomes.</title>
        <authorList>
            <person name="Luz R."/>
            <person name="Cordeiro R."/>
            <person name="Fonseca A."/>
            <person name="Goncalves V."/>
        </authorList>
    </citation>
    <scope>NUCLEOTIDE SEQUENCE</scope>
    <source>
        <strain evidence="3">BACA0141</strain>
    </source>
</reference>
<sequence length="878" mass="97336">MYRVRTKRNPHDKQRPKIRKFLTWMLLCLAIAFLQPLIAYSVTQPTTINPARVTPIKTENSANLLEQGKALYQAGQFDEAIRVWQQATQIYQQQGKLLDLASTLSNLSLAYQKTGQWQEATAAVTKSLQLARSLESTTASLGAIAQALDTQGSLYLSIGKGEAAIASWKEAATIHEQLGDKPNQLRNALNQAQALKVQGFYRRSLQTLETINDSLKSEPNSLLKAVALDNLGDMLTTMGDLKRARQALEQSQKVLESLPDPNLSGQIAVQKNLVLLRLGNLSRAEDDTNAATEFYQKAESSTNQPLSRLQAQLNLFSLAIEGNKSTETEKLRSQIASSLTNLPTSRDAIHARINYAESLLKLSQQDKSLLAETSQVLAEAIRQAKAIDDNRTLSFALGSLGSVYEQNNQFDEAQNLTQQALAIAQSLSATDIAYRWQWQLGRILKVKGDIRGAIAAYSEAVSSLRQLRSDLAFVNSTVQFSFRESVEPVYRQLVSLLLQTEVQNPKEKQLQLLKAQEVIESLQLAELVNFFRADCLVAAQVDINQVDRTAAVIYPIILEDRLEVILSLPQQPLRHYATNIKPQDVDSLVIDLRSDLRDASSQDYLTNAQKLYDWLIRPAANAIAESQIKTMVFVLDGPLRNIPMSALHDGKQHLVEKYSIALTPGLQLLDPKPIAKQKLVALTGGLTEARQGYSALPSVQLELQEINKQVPASSLLLNSKFTEQDLSQALINTPFPIVHLATHGNFSSEAEKTYLLTYDGKINIEKLNQMLRIRNRSETEPIELLILSACQTAVGDKRAALGLAGMAVRAGARSTIASLWSVDDAATSKFMVSLYQHLSEAKTTKAESLRQAQLSLIETKGYNHPFFWAPFVLLGNWL</sequence>
<evidence type="ECO:0000256" key="1">
    <source>
        <dbReference type="PROSITE-ProRule" id="PRU00339"/>
    </source>
</evidence>
<dbReference type="AlphaFoldDB" id="A0AAW9PS76"/>
<dbReference type="PANTHER" id="PTHR10098:SF112">
    <property type="entry name" value="SLR0380 PROTEIN"/>
    <property type="match status" value="1"/>
</dbReference>
<dbReference type="RefSeq" id="WP_330483537.1">
    <property type="nucleotide sequence ID" value="NZ_JAZBJZ010000033.1"/>
</dbReference>
<dbReference type="InterPro" id="IPR019734">
    <property type="entry name" value="TPR_rpt"/>
</dbReference>
<dbReference type="EMBL" id="JAZBJZ010000033">
    <property type="protein sequence ID" value="MEE3717110.1"/>
    <property type="molecule type" value="Genomic_DNA"/>
</dbReference>
<dbReference type="Gene3D" id="1.25.40.10">
    <property type="entry name" value="Tetratricopeptide repeat domain"/>
    <property type="match status" value="3"/>
</dbReference>
<accession>A0AAW9PS76</accession>
<comment type="caution">
    <text evidence="3">The sequence shown here is derived from an EMBL/GenBank/DDBJ whole genome shotgun (WGS) entry which is preliminary data.</text>
</comment>
<organism evidence="3 4">
    <name type="scientific">Tumidithrix elongata BACA0141</name>
    <dbReference type="NCBI Taxonomy" id="2716417"/>
    <lineage>
        <taxon>Bacteria</taxon>
        <taxon>Bacillati</taxon>
        <taxon>Cyanobacteriota</taxon>
        <taxon>Cyanophyceae</taxon>
        <taxon>Pseudanabaenales</taxon>
        <taxon>Pseudanabaenaceae</taxon>
        <taxon>Tumidithrix</taxon>
        <taxon>Tumidithrix elongata</taxon>
    </lineage>
</organism>
<dbReference type="Pfam" id="PF13424">
    <property type="entry name" value="TPR_12"/>
    <property type="match status" value="1"/>
</dbReference>
<feature type="repeat" description="TPR" evidence="1">
    <location>
        <begin position="61"/>
        <end position="94"/>
    </location>
</feature>
<evidence type="ECO:0000313" key="3">
    <source>
        <dbReference type="EMBL" id="MEE3717110.1"/>
    </source>
</evidence>
<keyword evidence="4" id="KW-1185">Reference proteome</keyword>
<dbReference type="Pfam" id="PF13176">
    <property type="entry name" value="TPR_7"/>
    <property type="match status" value="1"/>
</dbReference>
<evidence type="ECO:0000313" key="4">
    <source>
        <dbReference type="Proteomes" id="UP001333818"/>
    </source>
</evidence>
<dbReference type="Proteomes" id="UP001333818">
    <property type="component" value="Unassembled WGS sequence"/>
</dbReference>
<keyword evidence="1" id="KW-0802">TPR repeat</keyword>
<evidence type="ECO:0000259" key="2">
    <source>
        <dbReference type="Pfam" id="PF12770"/>
    </source>
</evidence>
<proteinExistence type="predicted"/>
<dbReference type="SMART" id="SM00028">
    <property type="entry name" value="TPR"/>
    <property type="match status" value="7"/>
</dbReference>
<dbReference type="PROSITE" id="PS50005">
    <property type="entry name" value="TPR"/>
    <property type="match status" value="2"/>
</dbReference>
<protein>
    <submittedName>
        <fullName evidence="3">CHAT domain-containing protein</fullName>
    </submittedName>
</protein>
<feature type="domain" description="CHAT" evidence="2">
    <location>
        <begin position="608"/>
        <end position="876"/>
    </location>
</feature>
<gene>
    <name evidence="3" type="ORF">V2H45_10165</name>
</gene>
<dbReference type="InterPro" id="IPR011990">
    <property type="entry name" value="TPR-like_helical_dom_sf"/>
</dbReference>
<name>A0AAW9PS76_9CYAN</name>
<dbReference type="InterPro" id="IPR024983">
    <property type="entry name" value="CHAT_dom"/>
</dbReference>